<dbReference type="GO" id="GO:0018498">
    <property type="term" value="F:2,3-dihydroxy-2,3-dihydro-phenylpropionate dehydrogenase activity"/>
    <property type="evidence" value="ECO:0007669"/>
    <property type="project" value="UniProtKB-EC"/>
</dbReference>
<dbReference type="RefSeq" id="WP_420905338.1">
    <property type="nucleotide sequence ID" value="NZ_BAAFGK010000004.1"/>
</dbReference>
<feature type="domain" description="Class II aldolase/adducin N-terminal" evidence="3">
    <location>
        <begin position="27"/>
        <end position="226"/>
    </location>
</feature>
<dbReference type="Gene3D" id="3.40.50.720">
    <property type="entry name" value="NAD(P)-binding Rossmann-like Domain"/>
    <property type="match status" value="1"/>
</dbReference>
<reference evidence="4 5" key="1">
    <citation type="submission" date="2024-09" db="EMBL/GenBank/DDBJ databases">
        <title>Draft genome sequence of Candidatus Magnetaquicoccaceae bacterium FCR-1.</title>
        <authorList>
            <person name="Shimoshige H."/>
            <person name="Shimamura S."/>
            <person name="Taoka A."/>
            <person name="Kobayashi H."/>
            <person name="Maekawa T."/>
        </authorList>
    </citation>
    <scope>NUCLEOTIDE SEQUENCE [LARGE SCALE GENOMIC DNA]</scope>
    <source>
        <strain evidence="4 5">FCR-1</strain>
    </source>
</reference>
<gene>
    <name evidence="4" type="primary">hcaB</name>
    <name evidence="4" type="ORF">SIID45300_01978</name>
</gene>
<dbReference type="InterPro" id="IPR001303">
    <property type="entry name" value="Aldolase_II/adducin_N"/>
</dbReference>
<comment type="caution">
    <text evidence="4">The sequence shown here is derived from an EMBL/GenBank/DDBJ whole genome shotgun (WGS) entry which is preliminary data.</text>
</comment>
<dbReference type="EC" id="1.3.1.87" evidence="4"/>
<comment type="similarity">
    <text evidence="1">Belongs to the short-chain dehydrogenases/reductases (SDR) family.</text>
</comment>
<dbReference type="Gene3D" id="3.40.225.10">
    <property type="entry name" value="Class II aldolase/adducin N-terminal domain"/>
    <property type="match status" value="1"/>
</dbReference>
<keyword evidence="2 4" id="KW-0560">Oxidoreductase</keyword>
<dbReference type="SUPFAM" id="SSF51735">
    <property type="entry name" value="NAD(P)-binding Rossmann-fold domains"/>
    <property type="match status" value="1"/>
</dbReference>
<dbReference type="PANTHER" id="PTHR43669">
    <property type="entry name" value="5-KETO-D-GLUCONATE 5-REDUCTASE"/>
    <property type="match status" value="1"/>
</dbReference>
<dbReference type="PANTHER" id="PTHR43669:SF8">
    <property type="entry name" value="SHORT-CHAIN TYPE DEHYDROGENASE_REDUCTASE-RELATED"/>
    <property type="match status" value="1"/>
</dbReference>
<evidence type="ECO:0000313" key="5">
    <source>
        <dbReference type="Proteomes" id="UP001628193"/>
    </source>
</evidence>
<evidence type="ECO:0000256" key="1">
    <source>
        <dbReference type="ARBA" id="ARBA00006484"/>
    </source>
</evidence>
<organism evidence="4 5">
    <name type="scientific">Candidatus Magnetaquiglobus chichijimensis</name>
    <dbReference type="NCBI Taxonomy" id="3141448"/>
    <lineage>
        <taxon>Bacteria</taxon>
        <taxon>Pseudomonadati</taxon>
        <taxon>Pseudomonadota</taxon>
        <taxon>Magnetococcia</taxon>
        <taxon>Magnetococcales</taxon>
        <taxon>Candidatus Magnetaquicoccaceae</taxon>
        <taxon>Candidatus Magnetaquiglobus</taxon>
    </lineage>
</organism>
<accession>A0ABQ0C9S8</accession>
<evidence type="ECO:0000256" key="2">
    <source>
        <dbReference type="ARBA" id="ARBA00023002"/>
    </source>
</evidence>
<proteinExistence type="inferred from homology"/>
<dbReference type="InterPro" id="IPR002347">
    <property type="entry name" value="SDR_fam"/>
</dbReference>
<name>A0ABQ0C9S8_9PROT</name>
<evidence type="ECO:0000259" key="3">
    <source>
        <dbReference type="SMART" id="SM01007"/>
    </source>
</evidence>
<evidence type="ECO:0000313" key="4">
    <source>
        <dbReference type="EMBL" id="GAB0057646.1"/>
    </source>
</evidence>
<dbReference type="EMBL" id="BAAFGK010000004">
    <property type="protein sequence ID" value="GAB0057646.1"/>
    <property type="molecule type" value="Genomic_DNA"/>
</dbReference>
<dbReference type="SMART" id="SM01007">
    <property type="entry name" value="Aldolase_II"/>
    <property type="match status" value="1"/>
</dbReference>
<dbReference type="SUPFAM" id="SSF53639">
    <property type="entry name" value="AraD/HMP-PK domain-like"/>
    <property type="match status" value="1"/>
</dbReference>
<sequence length="694" mass="75126">MINRWSDHDAAETLERLSSRWGEPLALRTYTSRLLGADKGLVLHGGGNTSVKARRRTLLGTEVMALFVKGSGWDLDAIEPEGFTALDWQPLRALDALPHLDDAVMVNELMIRRFDAEAPTPSIETLLHAFLPHAYIDHTHADAILALTNQPDGEARIRAALGDEVAILPYVHPGFELAKAVSILHAAHPGCKGMVLMKHGLVTWGASARESYDATIDLVSRAEAYITRIGKPVSRSLRRVTAVNVARARYLDLAPRLRGALALPTGNPDHPHARCVLVPVITRETLNLVDAENGPELAITPPLTSDHLIRTRNLPLWIDDAASIPTAIAEFQHHYRERFQRLSSVSQPPKIFDPTPRILFMPGIGAICVGRTAQEAAITRDILWQTLQVKEQIAAMGGTYQGLEDPDLFAMEYFPLQIKKLARLREKPLARHIALVTGAAGAIGAGICRGLLEQGCHVAGADLAGEALETLTTELNVWAPGRFLPVVMDVTSPEAVSAGFAALVEQWGGVDLVIPNAGLAHVAALDELQPAMFQRLQRVNVEGTLLVLAEAARIFKKQATGGDIVMISTKNVFAPGARFGAYSATKAAAHQLARIASLEMAEYGVRVNMVSPDGVFSDGARPSGLWAEVGPDRMKARGLDADGLQEYYRNRNLLKARITAAHVSEAVLFFATRRTPTTGATLPVDGGLPDATPR</sequence>
<dbReference type="Pfam" id="PF00106">
    <property type="entry name" value="adh_short"/>
    <property type="match status" value="1"/>
</dbReference>
<dbReference type="InterPro" id="IPR036291">
    <property type="entry name" value="NAD(P)-bd_dom_sf"/>
</dbReference>
<dbReference type="InterPro" id="IPR036409">
    <property type="entry name" value="Aldolase_II/adducin_N_sf"/>
</dbReference>
<dbReference type="NCBIfam" id="NF006194">
    <property type="entry name" value="PRK08324.2-2"/>
    <property type="match status" value="1"/>
</dbReference>
<protein>
    <submittedName>
        <fullName evidence="4">3-phenylpropionate-dihydrodiol/cinnamic acid-dihydrodiol dehydrogenase</fullName>
        <ecNumber evidence="4">1.3.1.87</ecNumber>
    </submittedName>
</protein>
<dbReference type="Proteomes" id="UP001628193">
    <property type="component" value="Unassembled WGS sequence"/>
</dbReference>
<dbReference type="PRINTS" id="PR00081">
    <property type="entry name" value="GDHRDH"/>
</dbReference>
<dbReference type="Pfam" id="PF00596">
    <property type="entry name" value="Aldolase_II"/>
    <property type="match status" value="1"/>
</dbReference>
<keyword evidence="5" id="KW-1185">Reference proteome</keyword>